<dbReference type="AlphaFoldDB" id="A0A433PHF8"/>
<comment type="caution">
    <text evidence="2">The sequence shown here is derived from an EMBL/GenBank/DDBJ whole genome shotgun (WGS) entry which is preliminary data.</text>
</comment>
<keyword evidence="3" id="KW-1185">Reference proteome</keyword>
<proteinExistence type="predicted"/>
<sequence>MALHSTLVIGGRNIMTYGSIAEVIGRGTHLNCRFLSITGLHHKHNSVGNMNIENWDFGGEAKRKDNGESLSSSTITDAEWETEEPEQITELRKSQNNTESNGRGGVTFDLPSVEPKTELKPNAPPPPKKHISFGEVVVKNPPYPAAPSQPQAFASPDTATPPIAPVAQPSRRSRFVFEESHLPAPASNAVPTTPTMTTSEHVVPTTTAVTLFSPPPPTLFHALMAPSTLSASESRVEPQDKPLVGLGLVNNGAGSKEITAPPGSALVTPGNQEVRKGRFSVTEGAVHPRSTTPGLEGSGDVVSSLHSSARLYIHAVYLQPYRTNPPSSVFPIDRKSRFELQHQNSIPSSQLPPPLPTSATGPLQPGPTIPMQRVDGVPLSREGSFSSTASLTRGDGLAAKVSRFSVESRHEVHMKETVVENTSVVVVEGKERECKKKGSSGGGFGYFR</sequence>
<gene>
    <name evidence="2" type="ORF">BC938DRAFT_476422</name>
</gene>
<name>A0A433PHF8_9FUNG</name>
<accession>A0A433PHF8</accession>
<evidence type="ECO:0000313" key="3">
    <source>
        <dbReference type="Proteomes" id="UP000274822"/>
    </source>
</evidence>
<feature type="compositionally biased region" description="Acidic residues" evidence="1">
    <location>
        <begin position="78"/>
        <end position="87"/>
    </location>
</feature>
<reference evidence="2 3" key="1">
    <citation type="journal article" date="2018" name="New Phytol.">
        <title>Phylogenomics of Endogonaceae and evolution of mycorrhizas within Mucoromycota.</title>
        <authorList>
            <person name="Chang Y."/>
            <person name="Desiro A."/>
            <person name="Na H."/>
            <person name="Sandor L."/>
            <person name="Lipzen A."/>
            <person name="Clum A."/>
            <person name="Barry K."/>
            <person name="Grigoriev I.V."/>
            <person name="Martin F.M."/>
            <person name="Stajich J.E."/>
            <person name="Smith M.E."/>
            <person name="Bonito G."/>
            <person name="Spatafora J.W."/>
        </authorList>
    </citation>
    <scope>NUCLEOTIDE SEQUENCE [LARGE SCALE GENOMIC DNA]</scope>
    <source>
        <strain evidence="2 3">AD002</strain>
    </source>
</reference>
<dbReference type="Proteomes" id="UP000274822">
    <property type="component" value="Unassembled WGS sequence"/>
</dbReference>
<feature type="region of interest" description="Disordered" evidence="1">
    <location>
        <begin position="63"/>
        <end position="132"/>
    </location>
</feature>
<organism evidence="2 3">
    <name type="scientific">Jimgerdemannia flammicorona</name>
    <dbReference type="NCBI Taxonomy" id="994334"/>
    <lineage>
        <taxon>Eukaryota</taxon>
        <taxon>Fungi</taxon>
        <taxon>Fungi incertae sedis</taxon>
        <taxon>Mucoromycota</taxon>
        <taxon>Mucoromycotina</taxon>
        <taxon>Endogonomycetes</taxon>
        <taxon>Endogonales</taxon>
        <taxon>Endogonaceae</taxon>
        <taxon>Jimgerdemannia</taxon>
    </lineage>
</organism>
<protein>
    <submittedName>
        <fullName evidence="2">Uncharacterized protein</fullName>
    </submittedName>
</protein>
<evidence type="ECO:0000256" key="1">
    <source>
        <dbReference type="SAM" id="MobiDB-lite"/>
    </source>
</evidence>
<evidence type="ECO:0000313" key="2">
    <source>
        <dbReference type="EMBL" id="RUS16930.1"/>
    </source>
</evidence>
<feature type="region of interest" description="Disordered" evidence="1">
    <location>
        <begin position="342"/>
        <end position="369"/>
    </location>
</feature>
<dbReference type="EMBL" id="RBNJ01023668">
    <property type="protein sequence ID" value="RUS16930.1"/>
    <property type="molecule type" value="Genomic_DNA"/>
</dbReference>